<evidence type="ECO:0000313" key="1">
    <source>
        <dbReference type="EMBL" id="KAK9841888.1"/>
    </source>
</evidence>
<accession>A0AAW1S885</accession>
<reference evidence="1 2" key="1">
    <citation type="journal article" date="2024" name="Nat. Commun.">
        <title>Phylogenomics reveals the evolutionary origins of lichenization in chlorophyte algae.</title>
        <authorList>
            <person name="Puginier C."/>
            <person name="Libourel C."/>
            <person name="Otte J."/>
            <person name="Skaloud P."/>
            <person name="Haon M."/>
            <person name="Grisel S."/>
            <person name="Petersen M."/>
            <person name="Berrin J.G."/>
            <person name="Delaux P.M."/>
            <person name="Dal Grande F."/>
            <person name="Keller J."/>
        </authorList>
    </citation>
    <scope>NUCLEOTIDE SEQUENCE [LARGE SCALE GENOMIC DNA]</scope>
    <source>
        <strain evidence="1 2">SAG 2523</strain>
    </source>
</reference>
<evidence type="ECO:0008006" key="3">
    <source>
        <dbReference type="Google" id="ProtNLM"/>
    </source>
</evidence>
<evidence type="ECO:0000313" key="2">
    <source>
        <dbReference type="Proteomes" id="UP001485043"/>
    </source>
</evidence>
<proteinExistence type="predicted"/>
<dbReference type="SUPFAM" id="SSF69322">
    <property type="entry name" value="Tricorn protease domain 2"/>
    <property type="match status" value="1"/>
</dbReference>
<name>A0AAW1S885_9CHLO</name>
<organism evidence="1 2">
    <name type="scientific">Apatococcus fuscideae</name>
    <dbReference type="NCBI Taxonomy" id="2026836"/>
    <lineage>
        <taxon>Eukaryota</taxon>
        <taxon>Viridiplantae</taxon>
        <taxon>Chlorophyta</taxon>
        <taxon>core chlorophytes</taxon>
        <taxon>Trebouxiophyceae</taxon>
        <taxon>Chlorellales</taxon>
        <taxon>Chlorellaceae</taxon>
        <taxon>Apatococcus</taxon>
    </lineage>
</organism>
<gene>
    <name evidence="1" type="ORF">WJX84_006101</name>
</gene>
<dbReference type="AlphaFoldDB" id="A0AAW1S885"/>
<sequence>MELISIAAPLQTYTLTEVPVGTLASLRATSRYMRNLVDGAGAGPAFAAAARNSPALWPWIQATVMGNMRRGRAPHTAAMVEPGRLRTSPWNPAPGTAAAVTSRNVEQPDTGGCSTWHQLWEIHDFSTGQRVTVPQTLSLRQLFWTPEGGHLLGWQLRYKDWQADGRTFLLLEGTSGQVVSTLQLASQDLTYTPEISPCDKFLAWMEDAPSTKLHLITVMPAPVVISAKHMASPQPLGTSHVLNRPSPGMAAAAHKEPASCPQDSSILTPAPVERDPGSDSCYTPPKFSLAVMSSPDWGVAWLEPLPGLPTGAVKPDDLSWTPSGLVMARWVLSNLDPPPSPMSSQDAWDPDFVEDWWARPQRICEWGWAGVWSPETGRLLDLWCWSGPNEIYGDLWGVDSAKDYLGDVDGSRPRWARCGSLCFQPASLECKQVGSYRNSQGAFAQAPAAASLGSNNSSAPSAHSARLRPPISGVWKATDLAPERDIPGFPRLPADLAAPADAAGPVNTFLVEPPSRAIVSGAWTALAPLQLSGLALRPSQANEPPRDIYFPSYRAQPSPCGRILVDVRPYGPWNEDAEERYRNLKQRPEPAYKLMHYDISQDRLHAVMTDLPAQHELYHVDWQPVPRASRIYAWACAQGPAYIVDAHRHCVLTRLWLCKDPVSLQVSPGAAPGQGPYQDASLWELDSSLPYRYWTSRHMEDYMAHTHDTKWSSDGQMLMVVRLEALGVASFRQALPLGSGL</sequence>
<dbReference type="EMBL" id="JALJOV010001760">
    <property type="protein sequence ID" value="KAK9841888.1"/>
    <property type="molecule type" value="Genomic_DNA"/>
</dbReference>
<dbReference type="Proteomes" id="UP001485043">
    <property type="component" value="Unassembled WGS sequence"/>
</dbReference>
<keyword evidence="2" id="KW-1185">Reference proteome</keyword>
<comment type="caution">
    <text evidence="1">The sequence shown here is derived from an EMBL/GenBank/DDBJ whole genome shotgun (WGS) entry which is preliminary data.</text>
</comment>
<protein>
    <recommendedName>
        <fullName evidence="3">F-box domain-containing protein</fullName>
    </recommendedName>
</protein>